<name>A0A4C2EEA3_9EURY</name>
<dbReference type="AlphaFoldDB" id="A0A4C2EEA3"/>
<evidence type="ECO:0000256" key="1">
    <source>
        <dbReference type="SAM" id="MobiDB-lite"/>
    </source>
</evidence>
<gene>
    <name evidence="3" type="ORF">Harman_07300</name>
</gene>
<feature type="compositionally biased region" description="Acidic residues" evidence="1">
    <location>
        <begin position="192"/>
        <end position="204"/>
    </location>
</feature>
<protein>
    <submittedName>
        <fullName evidence="3">Uncharacterized protein</fullName>
    </submittedName>
</protein>
<dbReference type="EMBL" id="BIXZ01000001">
    <property type="protein sequence ID" value="GCF12795.1"/>
    <property type="molecule type" value="Genomic_DNA"/>
</dbReference>
<comment type="caution">
    <text evidence="3">The sequence shown here is derived from an EMBL/GenBank/DDBJ whole genome shotgun (WGS) entry which is preliminary data.</text>
</comment>
<reference evidence="3 4" key="1">
    <citation type="submission" date="2019-02" db="EMBL/GenBank/DDBJ databases">
        <title>Haloarcula mannanilyticum sp. nov., a mannan degrading haloarchaeon isolated from commercial salt.</title>
        <authorList>
            <person name="Enomoto S."/>
            <person name="Shimane Y."/>
            <person name="Kamekura M."/>
            <person name="Ito T."/>
            <person name="Moriya O."/>
            <person name="Ihara K."/>
            <person name="Takahashi-Ando N."/>
            <person name="Fukushima Y."/>
            <person name="Yoshida Y."/>
            <person name="Usama R."/>
            <person name="Takai K."/>
            <person name="Minegishi H."/>
        </authorList>
    </citation>
    <scope>NUCLEOTIDE SEQUENCE [LARGE SCALE GENOMIC DNA]</scope>
    <source>
        <strain evidence="3 4">MD130-1</strain>
    </source>
</reference>
<evidence type="ECO:0000313" key="3">
    <source>
        <dbReference type="EMBL" id="GCF12795.1"/>
    </source>
</evidence>
<dbReference type="RefSeq" id="WP_137682463.1">
    <property type="nucleotide sequence ID" value="NZ_BIXZ01000001.1"/>
</dbReference>
<dbReference type="Proteomes" id="UP000304382">
    <property type="component" value="Unassembled WGS sequence"/>
</dbReference>
<accession>A0A4C2EEA3</accession>
<keyword evidence="2" id="KW-1133">Transmembrane helix</keyword>
<keyword evidence="2" id="KW-0812">Transmembrane</keyword>
<evidence type="ECO:0000256" key="2">
    <source>
        <dbReference type="SAM" id="Phobius"/>
    </source>
</evidence>
<organism evidence="3 4">
    <name type="scientific">Haloarcula mannanilytica</name>
    <dbReference type="NCBI Taxonomy" id="2509225"/>
    <lineage>
        <taxon>Archaea</taxon>
        <taxon>Methanobacteriati</taxon>
        <taxon>Methanobacteriota</taxon>
        <taxon>Stenosarchaea group</taxon>
        <taxon>Halobacteria</taxon>
        <taxon>Halobacteriales</taxon>
        <taxon>Haloarculaceae</taxon>
        <taxon>Haloarcula</taxon>
    </lineage>
</organism>
<keyword evidence="4" id="KW-1185">Reference proteome</keyword>
<keyword evidence="2" id="KW-0472">Membrane</keyword>
<sequence length="241" mass="25477">MDTPTFLEVEVERDAVASALDAVPGVAVVDDATAVSTPPPTGPDSADDSQPDGPGLTDRLGSLWRQWGLLGTGLSLIALGAATAGLWWYRRRNADDTDGQDVDDYTTEWDTDSAVDTPAPSESAVDTPSPTDSDFELTAPAGDADDTPTPGTQETALASEATPTESENRQRDTGLETEQSDVAGFETKTDTFGEEETEADETDTDERPEAKIDPAPLLGAAFLILSSAIGRWATRDRSDRA</sequence>
<proteinExistence type="predicted"/>
<feature type="region of interest" description="Disordered" evidence="1">
    <location>
        <begin position="95"/>
        <end position="214"/>
    </location>
</feature>
<feature type="compositionally biased region" description="Acidic residues" evidence="1">
    <location>
        <begin position="96"/>
        <end position="113"/>
    </location>
</feature>
<evidence type="ECO:0000313" key="4">
    <source>
        <dbReference type="Proteomes" id="UP000304382"/>
    </source>
</evidence>
<feature type="transmembrane region" description="Helical" evidence="2">
    <location>
        <begin position="67"/>
        <end position="89"/>
    </location>
</feature>
<feature type="region of interest" description="Disordered" evidence="1">
    <location>
        <begin position="32"/>
        <end position="58"/>
    </location>
</feature>
<feature type="compositionally biased region" description="Polar residues" evidence="1">
    <location>
        <begin position="149"/>
        <end position="165"/>
    </location>
</feature>
<dbReference type="OrthoDB" id="222393at2157"/>